<comment type="similarity">
    <text evidence="1 2">Belongs to the UPF0102 family.</text>
</comment>
<dbReference type="Gene3D" id="3.40.1350.10">
    <property type="match status" value="1"/>
</dbReference>
<dbReference type="Proteomes" id="UP000198660">
    <property type="component" value="Unassembled WGS sequence"/>
</dbReference>
<dbReference type="GO" id="GO:0004519">
    <property type="term" value="F:endonuclease activity"/>
    <property type="evidence" value="ECO:0007669"/>
    <property type="project" value="UniProtKB-KW"/>
</dbReference>
<keyword evidence="3" id="KW-0540">Nuclease</keyword>
<evidence type="ECO:0000313" key="4">
    <source>
        <dbReference type="Proteomes" id="UP000198660"/>
    </source>
</evidence>
<evidence type="ECO:0000313" key="3">
    <source>
        <dbReference type="EMBL" id="SFS52069.1"/>
    </source>
</evidence>
<dbReference type="PANTHER" id="PTHR34039:SF1">
    <property type="entry name" value="UPF0102 PROTEIN YRAN"/>
    <property type="match status" value="1"/>
</dbReference>
<dbReference type="PANTHER" id="PTHR34039">
    <property type="entry name" value="UPF0102 PROTEIN YRAN"/>
    <property type="match status" value="1"/>
</dbReference>
<dbReference type="NCBIfam" id="NF009150">
    <property type="entry name" value="PRK12497.1-3"/>
    <property type="match status" value="1"/>
</dbReference>
<proteinExistence type="inferred from homology"/>
<name>A0A1I6QHX6_9BACL</name>
<dbReference type="AlphaFoldDB" id="A0A1I6QHX6"/>
<dbReference type="InterPro" id="IPR011335">
    <property type="entry name" value="Restrct_endonuc-II-like"/>
</dbReference>
<dbReference type="Pfam" id="PF02021">
    <property type="entry name" value="UPF0102"/>
    <property type="match status" value="1"/>
</dbReference>
<evidence type="ECO:0000256" key="2">
    <source>
        <dbReference type="HAMAP-Rule" id="MF_00048"/>
    </source>
</evidence>
<keyword evidence="3" id="KW-0378">Hydrolase</keyword>
<dbReference type="NCBIfam" id="TIGR00252">
    <property type="entry name" value="YraN family protein"/>
    <property type="match status" value="1"/>
</dbReference>
<organism evidence="3 4">
    <name type="scientific">Marininema halotolerans</name>
    <dbReference type="NCBI Taxonomy" id="1155944"/>
    <lineage>
        <taxon>Bacteria</taxon>
        <taxon>Bacillati</taxon>
        <taxon>Bacillota</taxon>
        <taxon>Bacilli</taxon>
        <taxon>Bacillales</taxon>
        <taxon>Thermoactinomycetaceae</taxon>
        <taxon>Marininema</taxon>
    </lineage>
</organism>
<dbReference type="InterPro" id="IPR011856">
    <property type="entry name" value="tRNA_endonuc-like_dom_sf"/>
</dbReference>
<gene>
    <name evidence="3" type="ORF">SAMN05444972_103165</name>
</gene>
<dbReference type="NCBIfam" id="NF009154">
    <property type="entry name" value="PRK12497.3-3"/>
    <property type="match status" value="1"/>
</dbReference>
<dbReference type="HAMAP" id="MF_00048">
    <property type="entry name" value="UPF0102"/>
    <property type="match status" value="1"/>
</dbReference>
<accession>A0A1I6QHX6</accession>
<dbReference type="GO" id="GO:0003676">
    <property type="term" value="F:nucleic acid binding"/>
    <property type="evidence" value="ECO:0007669"/>
    <property type="project" value="InterPro"/>
</dbReference>
<evidence type="ECO:0000256" key="1">
    <source>
        <dbReference type="ARBA" id="ARBA00006738"/>
    </source>
</evidence>
<dbReference type="InterPro" id="IPR003509">
    <property type="entry name" value="UPF0102_YraN-like"/>
</dbReference>
<dbReference type="SUPFAM" id="SSF52980">
    <property type="entry name" value="Restriction endonuclease-like"/>
    <property type="match status" value="1"/>
</dbReference>
<keyword evidence="4" id="KW-1185">Reference proteome</keyword>
<dbReference type="EMBL" id="FPAA01000003">
    <property type="protein sequence ID" value="SFS52069.1"/>
    <property type="molecule type" value="Genomic_DNA"/>
</dbReference>
<reference evidence="4" key="1">
    <citation type="submission" date="2016-10" db="EMBL/GenBank/DDBJ databases">
        <authorList>
            <person name="Varghese N."/>
            <person name="Submissions S."/>
        </authorList>
    </citation>
    <scope>NUCLEOTIDE SEQUENCE [LARGE SCALE GENOMIC DNA]</scope>
    <source>
        <strain evidence="4">DSM 45789</strain>
    </source>
</reference>
<keyword evidence="3" id="KW-0255">Endonuclease</keyword>
<protein>
    <recommendedName>
        <fullName evidence="2">UPF0102 protein SAMN05444972_103165</fullName>
    </recommendedName>
</protein>
<sequence length="127" mass="14980">MLGGGQVEKDRRRATGTYGEQLARRHLEAKGWLIRETNWRTRIGELDIVAEKKGWILFVEVRTTRGNSFGYGFQSVDRKKQQQVRRLVTQYLRQHQLEHHPVRIDVISILLDRKEEVLKMDHIEGAF</sequence>